<accession>A0AAN7HN44</accession>
<protein>
    <submittedName>
        <fullName evidence="3">Glycosyltransferase</fullName>
    </submittedName>
</protein>
<dbReference type="EMBL" id="MU857664">
    <property type="protein sequence ID" value="KAK4246888.1"/>
    <property type="molecule type" value="Genomic_DNA"/>
</dbReference>
<organism evidence="3 4">
    <name type="scientific">Corynascus novoguineensis</name>
    <dbReference type="NCBI Taxonomy" id="1126955"/>
    <lineage>
        <taxon>Eukaryota</taxon>
        <taxon>Fungi</taxon>
        <taxon>Dikarya</taxon>
        <taxon>Ascomycota</taxon>
        <taxon>Pezizomycotina</taxon>
        <taxon>Sordariomycetes</taxon>
        <taxon>Sordariomycetidae</taxon>
        <taxon>Sordariales</taxon>
        <taxon>Chaetomiaceae</taxon>
        <taxon>Corynascus</taxon>
    </lineage>
</organism>
<dbReference type="AlphaFoldDB" id="A0AAN7HN44"/>
<dbReference type="GO" id="GO:0008194">
    <property type="term" value="F:UDP-glycosyltransferase activity"/>
    <property type="evidence" value="ECO:0007669"/>
    <property type="project" value="TreeGrafter"/>
</dbReference>
<evidence type="ECO:0000313" key="3">
    <source>
        <dbReference type="EMBL" id="KAK4246888.1"/>
    </source>
</evidence>
<keyword evidence="4" id="KW-1185">Reference proteome</keyword>
<reference evidence="3" key="1">
    <citation type="journal article" date="2023" name="Mol. Phylogenet. Evol.">
        <title>Genome-scale phylogeny and comparative genomics of the fungal order Sordariales.</title>
        <authorList>
            <person name="Hensen N."/>
            <person name="Bonometti L."/>
            <person name="Westerberg I."/>
            <person name="Brannstrom I.O."/>
            <person name="Guillou S."/>
            <person name="Cros-Aarteil S."/>
            <person name="Calhoun S."/>
            <person name="Haridas S."/>
            <person name="Kuo A."/>
            <person name="Mondo S."/>
            <person name="Pangilinan J."/>
            <person name="Riley R."/>
            <person name="LaButti K."/>
            <person name="Andreopoulos B."/>
            <person name="Lipzen A."/>
            <person name="Chen C."/>
            <person name="Yan M."/>
            <person name="Daum C."/>
            <person name="Ng V."/>
            <person name="Clum A."/>
            <person name="Steindorff A."/>
            <person name="Ohm R.A."/>
            <person name="Martin F."/>
            <person name="Silar P."/>
            <person name="Natvig D.O."/>
            <person name="Lalanne C."/>
            <person name="Gautier V."/>
            <person name="Ament-Velasquez S.L."/>
            <person name="Kruys A."/>
            <person name="Hutchinson M.I."/>
            <person name="Powell A.J."/>
            <person name="Barry K."/>
            <person name="Miller A.N."/>
            <person name="Grigoriev I.V."/>
            <person name="Debuchy R."/>
            <person name="Gladieux P."/>
            <person name="Hiltunen Thoren M."/>
            <person name="Johannesson H."/>
        </authorList>
    </citation>
    <scope>NUCLEOTIDE SEQUENCE</scope>
    <source>
        <strain evidence="3">CBS 359.72</strain>
    </source>
</reference>
<dbReference type="SUPFAM" id="SSF53756">
    <property type="entry name" value="UDP-Glycosyltransferase/glycogen phosphorylase"/>
    <property type="match status" value="1"/>
</dbReference>
<reference evidence="3" key="2">
    <citation type="submission" date="2023-05" db="EMBL/GenBank/DDBJ databases">
        <authorList>
            <consortium name="Lawrence Berkeley National Laboratory"/>
            <person name="Steindorff A."/>
            <person name="Hensen N."/>
            <person name="Bonometti L."/>
            <person name="Westerberg I."/>
            <person name="Brannstrom I.O."/>
            <person name="Guillou S."/>
            <person name="Cros-Aarteil S."/>
            <person name="Calhoun S."/>
            <person name="Haridas S."/>
            <person name="Kuo A."/>
            <person name="Mondo S."/>
            <person name="Pangilinan J."/>
            <person name="Riley R."/>
            <person name="Labutti K."/>
            <person name="Andreopoulos B."/>
            <person name="Lipzen A."/>
            <person name="Chen C."/>
            <person name="Yanf M."/>
            <person name="Daum C."/>
            <person name="Ng V."/>
            <person name="Clum A."/>
            <person name="Ohm R."/>
            <person name="Martin F."/>
            <person name="Silar P."/>
            <person name="Natvig D."/>
            <person name="Lalanne C."/>
            <person name="Gautier V."/>
            <person name="Ament-Velasquez S.L."/>
            <person name="Kruys A."/>
            <person name="Hutchinson M.I."/>
            <person name="Powell A.J."/>
            <person name="Barry K."/>
            <person name="Miller A.N."/>
            <person name="Grigoriev I.V."/>
            <person name="Debuchy R."/>
            <person name="Gladieux P."/>
            <person name="Thoren M.H."/>
            <person name="Johannesson H."/>
        </authorList>
    </citation>
    <scope>NUCLEOTIDE SEQUENCE</scope>
    <source>
        <strain evidence="3">CBS 359.72</strain>
    </source>
</reference>
<dbReference type="InterPro" id="IPR050271">
    <property type="entry name" value="UDP-glycosyltransferase"/>
</dbReference>
<evidence type="ECO:0000256" key="1">
    <source>
        <dbReference type="ARBA" id="ARBA00022676"/>
    </source>
</evidence>
<evidence type="ECO:0000313" key="4">
    <source>
        <dbReference type="Proteomes" id="UP001303647"/>
    </source>
</evidence>
<evidence type="ECO:0000256" key="2">
    <source>
        <dbReference type="ARBA" id="ARBA00022679"/>
    </source>
</evidence>
<gene>
    <name evidence="3" type="ORF">C7999DRAFT_32663</name>
</gene>
<sequence>MKKVLLATTSEYGQANVFLAAGHALQALDKDIQIHFTSFKPISGDVLTSSEHSVKSSPGAEPWTFHPLSGLPFMDAIRAKEDVAKQLDDLMTKRPTFSFTMGMLRGLTAMLLPWRNSDYVEIYESFVRVIDDVQPDIVVVDGLFSPALTACHHLKLKYIILSPNTLKEFAAALQPRAAVFWKFPVMGSAFGFPVPWRNIPANILYCLTQFYYATTDATIQATKKFVKKEVGADLITFENIMFRPPAGVKILVSNRPEIDFPLVVPPHLTPCGPVIRPVPAVADVDPELNAWLSRGPTVFISLGTHRYMEEDEALEMVGALKQLLSEAASRNEEDVDLGGISGKLQVLWKLKRGKGQEKVLFELGPGTKVHAALQAELDADRVRIVDWVKPQPSAVLQAGTVVCSVNHGGANSFHDALTSSVPQVLIPAWLDCYDFANRAEILGIGRWGNKKALPHVTKAELGPILVDVVLGPRASKMRARVKELAELCTKTPGATVAAANILDELKKGTGGESA</sequence>
<dbReference type="Gene3D" id="3.40.50.2000">
    <property type="entry name" value="Glycogen Phosphorylase B"/>
    <property type="match status" value="2"/>
</dbReference>
<dbReference type="Proteomes" id="UP001303647">
    <property type="component" value="Unassembled WGS sequence"/>
</dbReference>
<comment type="caution">
    <text evidence="3">The sequence shown here is derived from an EMBL/GenBank/DDBJ whole genome shotgun (WGS) entry which is preliminary data.</text>
</comment>
<dbReference type="PANTHER" id="PTHR48043">
    <property type="entry name" value="EG:EG0003.4 PROTEIN-RELATED"/>
    <property type="match status" value="1"/>
</dbReference>
<proteinExistence type="predicted"/>
<name>A0AAN7HN44_9PEZI</name>
<dbReference type="PANTHER" id="PTHR48043:SF145">
    <property type="entry name" value="FI06409P-RELATED"/>
    <property type="match status" value="1"/>
</dbReference>
<keyword evidence="2" id="KW-0808">Transferase</keyword>
<keyword evidence="1" id="KW-0328">Glycosyltransferase</keyword>